<keyword evidence="3" id="KW-0813">Transport</keyword>
<proteinExistence type="inferred from homology"/>
<keyword evidence="6" id="KW-0676">Redox-active center</keyword>
<dbReference type="SUPFAM" id="SSF52833">
    <property type="entry name" value="Thioredoxin-like"/>
    <property type="match status" value="1"/>
</dbReference>
<dbReference type="Gene3D" id="3.40.30.10">
    <property type="entry name" value="Glutaredoxin"/>
    <property type="match status" value="1"/>
</dbReference>
<evidence type="ECO:0000256" key="1">
    <source>
        <dbReference type="ARBA" id="ARBA00002549"/>
    </source>
</evidence>
<reference evidence="10" key="1">
    <citation type="submission" date="2025-08" db="UniProtKB">
        <authorList>
            <consortium name="RefSeq"/>
        </authorList>
    </citation>
    <scope>IDENTIFICATION</scope>
    <source>
        <strain evidence="10">OHB3-1</strain>
    </source>
</reference>
<dbReference type="KEGG" id="mcha:111007397"/>
<evidence type="ECO:0000256" key="6">
    <source>
        <dbReference type="ARBA" id="ARBA00023284"/>
    </source>
</evidence>
<dbReference type="PROSITE" id="PS51354">
    <property type="entry name" value="GLUTAREDOXIN_2"/>
    <property type="match status" value="1"/>
</dbReference>
<dbReference type="InterPro" id="IPR002109">
    <property type="entry name" value="Glutaredoxin"/>
</dbReference>
<dbReference type="GO" id="GO:0005737">
    <property type="term" value="C:cytoplasm"/>
    <property type="evidence" value="ECO:0007669"/>
    <property type="project" value="TreeGrafter"/>
</dbReference>
<dbReference type="GO" id="GO:0015038">
    <property type="term" value="F:glutathione disulfide oxidoreductase activity"/>
    <property type="evidence" value="ECO:0007669"/>
    <property type="project" value="TreeGrafter"/>
</dbReference>
<dbReference type="AlphaFoldDB" id="A0A6J1C2Q1"/>
<dbReference type="Proteomes" id="UP000504603">
    <property type="component" value="Unplaced"/>
</dbReference>
<dbReference type="RefSeq" id="XP_022135442.1">
    <property type="nucleotide sequence ID" value="XM_022279750.1"/>
</dbReference>
<accession>A0A6J1C2Q1</accession>
<evidence type="ECO:0000313" key="10">
    <source>
        <dbReference type="RefSeq" id="XP_022135442.1"/>
    </source>
</evidence>
<dbReference type="GeneID" id="111007397"/>
<evidence type="ECO:0000256" key="3">
    <source>
        <dbReference type="ARBA" id="ARBA00022448"/>
    </source>
</evidence>
<keyword evidence="7" id="KW-0732">Signal</keyword>
<dbReference type="FunFam" id="3.40.30.10:FF:000026">
    <property type="entry name" value="Glutaredoxin 2"/>
    <property type="match status" value="1"/>
</dbReference>
<name>A0A6J1C2Q1_MOMCH</name>
<feature type="domain" description="Glutaredoxin" evidence="8">
    <location>
        <begin position="47"/>
        <end position="109"/>
    </location>
</feature>
<dbReference type="NCBIfam" id="TIGR02180">
    <property type="entry name" value="GRX_euk"/>
    <property type="match status" value="1"/>
</dbReference>
<dbReference type="PANTHER" id="PTHR45694">
    <property type="entry name" value="GLUTAREDOXIN 2"/>
    <property type="match status" value="1"/>
</dbReference>
<dbReference type="InterPro" id="IPR014025">
    <property type="entry name" value="Glutaredoxin_subgr"/>
</dbReference>
<dbReference type="Pfam" id="PF00462">
    <property type="entry name" value="Glutaredoxin"/>
    <property type="match status" value="1"/>
</dbReference>
<sequence length="138" mass="14938">MAATVNVRKMLTVSAAVMCAMAAASLCGASSSPESLFVKKTIASHQIVIFSKSYCPYCRRAKAVFEELKKVPHVVELDRRDDGREIQDAVGELVGRHTVPQVFIDGKHIGGSDDTVAAYESGKLSKLLGIKEEDRADL</sequence>
<keyword evidence="5" id="KW-1015">Disulfide bond</keyword>
<protein>
    <submittedName>
        <fullName evidence="10">Glutaredoxin-C4</fullName>
    </submittedName>
</protein>
<evidence type="ECO:0000259" key="8">
    <source>
        <dbReference type="Pfam" id="PF00462"/>
    </source>
</evidence>
<dbReference type="InterPro" id="IPR036249">
    <property type="entry name" value="Thioredoxin-like_sf"/>
</dbReference>
<gene>
    <name evidence="10" type="primary">LOC111007397</name>
</gene>
<dbReference type="InterPro" id="IPR011767">
    <property type="entry name" value="GLR_AS"/>
</dbReference>
<evidence type="ECO:0000256" key="4">
    <source>
        <dbReference type="ARBA" id="ARBA00022982"/>
    </source>
</evidence>
<evidence type="ECO:0000256" key="2">
    <source>
        <dbReference type="ARBA" id="ARBA00007190"/>
    </source>
</evidence>
<dbReference type="PRINTS" id="PR00160">
    <property type="entry name" value="GLUTAREDOXIN"/>
</dbReference>
<evidence type="ECO:0000256" key="7">
    <source>
        <dbReference type="SAM" id="SignalP"/>
    </source>
</evidence>
<dbReference type="GO" id="GO:0034599">
    <property type="term" value="P:cellular response to oxidative stress"/>
    <property type="evidence" value="ECO:0007669"/>
    <property type="project" value="TreeGrafter"/>
</dbReference>
<evidence type="ECO:0000256" key="5">
    <source>
        <dbReference type="ARBA" id="ARBA00023157"/>
    </source>
</evidence>
<dbReference type="PROSITE" id="PS00195">
    <property type="entry name" value="GLUTAREDOXIN_1"/>
    <property type="match status" value="1"/>
</dbReference>
<evidence type="ECO:0000313" key="9">
    <source>
        <dbReference type="Proteomes" id="UP000504603"/>
    </source>
</evidence>
<keyword evidence="4" id="KW-0249">Electron transport</keyword>
<dbReference type="OrthoDB" id="418495at2759"/>
<dbReference type="InterPro" id="IPR011899">
    <property type="entry name" value="Glutaredoxin_euk/vir"/>
</dbReference>
<comment type="similarity">
    <text evidence="2">Belongs to the glutaredoxin family. CPYC subfamily.</text>
</comment>
<feature type="signal peptide" evidence="7">
    <location>
        <begin position="1"/>
        <end position="22"/>
    </location>
</feature>
<feature type="chain" id="PRO_5027070752" evidence="7">
    <location>
        <begin position="23"/>
        <end position="138"/>
    </location>
</feature>
<organism evidence="9 10">
    <name type="scientific">Momordica charantia</name>
    <name type="common">Bitter gourd</name>
    <name type="synonym">Balsam pear</name>
    <dbReference type="NCBI Taxonomy" id="3673"/>
    <lineage>
        <taxon>Eukaryota</taxon>
        <taxon>Viridiplantae</taxon>
        <taxon>Streptophyta</taxon>
        <taxon>Embryophyta</taxon>
        <taxon>Tracheophyta</taxon>
        <taxon>Spermatophyta</taxon>
        <taxon>Magnoliopsida</taxon>
        <taxon>eudicotyledons</taxon>
        <taxon>Gunneridae</taxon>
        <taxon>Pentapetalae</taxon>
        <taxon>rosids</taxon>
        <taxon>fabids</taxon>
        <taxon>Cucurbitales</taxon>
        <taxon>Cucurbitaceae</taxon>
        <taxon>Momordiceae</taxon>
        <taxon>Momordica</taxon>
    </lineage>
</organism>
<dbReference type="PANTHER" id="PTHR45694:SF5">
    <property type="entry name" value="GLUTAREDOXIN 2"/>
    <property type="match status" value="1"/>
</dbReference>
<keyword evidence="9" id="KW-1185">Reference proteome</keyword>
<comment type="function">
    <text evidence="1">Has a glutathione-disulfide oxidoreductase activity in the presence of NADPH and glutathione reductase. Reduces low molecular weight disulfides and proteins.</text>
</comment>
<dbReference type="CDD" id="cd03419">
    <property type="entry name" value="GRX_GRXh_1_2_like"/>
    <property type="match status" value="1"/>
</dbReference>